<dbReference type="InterPro" id="IPR010043">
    <property type="entry name" value="UTase/UR"/>
</dbReference>
<evidence type="ECO:0000256" key="1">
    <source>
        <dbReference type="ARBA" id="ARBA00022679"/>
    </source>
</evidence>
<keyword evidence="4 7" id="KW-0378">Hydrolase</keyword>
<dbReference type="InterPro" id="IPR003607">
    <property type="entry name" value="HD/PDEase_dom"/>
</dbReference>
<comment type="catalytic activity">
    <reaction evidence="7">
        <text>[protein-PII]-L-tyrosine + UTP = [protein-PII]-uridylyl-L-tyrosine + diphosphate</text>
        <dbReference type="Rhea" id="RHEA:13673"/>
        <dbReference type="Rhea" id="RHEA-COMP:12147"/>
        <dbReference type="Rhea" id="RHEA-COMP:12148"/>
        <dbReference type="ChEBI" id="CHEBI:33019"/>
        <dbReference type="ChEBI" id="CHEBI:46398"/>
        <dbReference type="ChEBI" id="CHEBI:46858"/>
        <dbReference type="ChEBI" id="CHEBI:90602"/>
        <dbReference type="EC" id="2.7.7.59"/>
    </reaction>
</comment>
<evidence type="ECO:0000256" key="2">
    <source>
        <dbReference type="ARBA" id="ARBA00022695"/>
    </source>
</evidence>
<dbReference type="PANTHER" id="PTHR47320:SF1">
    <property type="entry name" value="BIFUNCTIONAL URIDYLYLTRANSFERASE_URIDYLYL-REMOVING ENZYME"/>
    <property type="match status" value="1"/>
</dbReference>
<organism evidence="10 11">
    <name type="scientific">Oxalobacter aliiformigenes</name>
    <dbReference type="NCBI Taxonomy" id="2946593"/>
    <lineage>
        <taxon>Bacteria</taxon>
        <taxon>Pseudomonadati</taxon>
        <taxon>Pseudomonadota</taxon>
        <taxon>Betaproteobacteria</taxon>
        <taxon>Burkholderiales</taxon>
        <taxon>Oxalobacteraceae</taxon>
        <taxon>Oxalobacter</taxon>
    </lineage>
</organism>
<dbReference type="SUPFAM" id="SSF81301">
    <property type="entry name" value="Nucleotidyltransferase"/>
    <property type="match status" value="1"/>
</dbReference>
<dbReference type="PIRSF" id="PIRSF006288">
    <property type="entry name" value="PII_uridyltransf"/>
    <property type="match status" value="1"/>
</dbReference>
<keyword evidence="11" id="KW-1185">Reference proteome</keyword>
<dbReference type="SMART" id="SM00471">
    <property type="entry name" value="HDc"/>
    <property type="match status" value="1"/>
</dbReference>
<feature type="domain" description="ACT" evidence="8">
    <location>
        <begin position="679"/>
        <end position="758"/>
    </location>
</feature>
<dbReference type="EC" id="3.1.4.-" evidence="7"/>
<dbReference type="EC" id="2.7.7.59" evidence="7"/>
<sequence length="856" mass="99274">MTDHIDNSLKKRLVSLRNAAIEEYRTDFHPQRLLKTLCRNVDKILIDAWNETGLSSEHVLIAVGGYGRGELYPYSDIDVLILLNRNPDSDLQQKLESLIQTFWSLGLTIGHSVRTIDECLEESAHDITIQTSLLEARYITGSRHLFRQMKERYGAQMNAQAFFIAKMLETRQRHVKMGDTPYSLEPNCKESPGGLRDLQVILWAAKAAKLGNSWNELAQRGLITASEAQQLRKKERAFKDIRIRLHIQAQRCEDRLLFDLQMPVAETFRFRKKGKILDRRAASECMMQRYYRAAHTVTQLNTILLQNLQARLFPKPYLPVRINDRFNEVNNLVDITDDKVFLEHPSSLLEVFYLLCQRSDLKNMTARTLRAMWHARIHIDRNFRSDSTNQSLFLRILKSSRFAARALQHMNELGILGRYLPNFGKIVGQMQHDLFHQYTVDQHILTVIANLHRFSLAEYAHENPLCSQLMTSFDKPWLLYVAALFHDIAKGRGGDHSLLGTNDARRFCKQHRLSPDDTELIVFLVREHLTLSQVAQKKDLSDPEVIRQFAERIKDERHLTALYLLTVADIRGTNPQIWNAWKSKLLEDLLHLTLRVLGGEEISVDHELKKRQKEALATLRLYGLPEYAHEEFWKQLDIVYFLRHDASDIAWQTRTLYWRANSSEPIVKCRLSPIGEGLQVTVYMLDRADLFARICSYFDRKNFSILDAKIHTTIHDYALDTFLVTRQGFEKNYRDIITLVEHELTELLKSQHILPPPSKPHLSRKSRSFPISPTLDLRPDASGKCFVLSITANDRTGLLYSIAQVFSRYKVNLHTAKVMTLGERIEDVFLIDSEMLQHPRAQIQFETDMIDILKVS</sequence>
<keyword evidence="3" id="KW-0677">Repeat</keyword>
<keyword evidence="2 7" id="KW-0548">Nucleotidyltransferase</keyword>
<reference evidence="10" key="1">
    <citation type="journal article" date="2022" name="Front. Microbiol.">
        <title>New perspectives on an old grouping: The genomic and phenotypic variability of Oxalobacter formigenes and the implications for calcium oxalate stone prevention.</title>
        <authorList>
            <person name="Chmiel J.A."/>
            <person name="Carr C."/>
            <person name="Stuivenberg G.A."/>
            <person name="Venema R."/>
            <person name="Chanyi R.M."/>
            <person name="Al K.F."/>
            <person name="Giguere D."/>
            <person name="Say H."/>
            <person name="Akouris P.P."/>
            <person name="Dominguez Romero S.A."/>
            <person name="Kwong A."/>
            <person name="Tai V."/>
            <person name="Koval S.F."/>
            <person name="Razvi H."/>
            <person name="Bjazevic J."/>
            <person name="Burton J.P."/>
        </authorList>
    </citation>
    <scope>NUCLEOTIDE SEQUENCE</scope>
    <source>
        <strain evidence="10">HOxNP-1</strain>
    </source>
</reference>
<evidence type="ECO:0000256" key="4">
    <source>
        <dbReference type="ARBA" id="ARBA00022801"/>
    </source>
</evidence>
<dbReference type="InterPro" id="IPR002934">
    <property type="entry name" value="Polymerase_NTP_transf_dom"/>
</dbReference>
<evidence type="ECO:0000313" key="10">
    <source>
        <dbReference type="EMBL" id="WAV98214.1"/>
    </source>
</evidence>
<evidence type="ECO:0000259" key="9">
    <source>
        <dbReference type="PROSITE" id="PS51831"/>
    </source>
</evidence>
<comment type="domain">
    <text evidence="7">Has four distinct domains: an N-terminal nucleotidyltransferase (NT) domain responsible for UTase activity, a central HD domain that encodes UR activity, and two C-terminal ACT domains that seem to have a role in glutamine sensing.</text>
</comment>
<dbReference type="NCBIfam" id="NF002837">
    <property type="entry name" value="PRK03059.1"/>
    <property type="match status" value="1"/>
</dbReference>
<evidence type="ECO:0000259" key="8">
    <source>
        <dbReference type="PROSITE" id="PS51671"/>
    </source>
</evidence>
<dbReference type="Pfam" id="PF08335">
    <property type="entry name" value="GlnD_UR_UTase"/>
    <property type="match status" value="1"/>
</dbReference>
<keyword evidence="5 7" id="KW-0460">Magnesium</keyword>
<dbReference type="SUPFAM" id="SSF55021">
    <property type="entry name" value="ACT-like"/>
    <property type="match status" value="2"/>
</dbReference>
<protein>
    <recommendedName>
        <fullName evidence="7">Bifunctional uridylyltransferase/uridylyl-removing enzyme</fullName>
        <shortName evidence="7">UTase/UR</shortName>
    </recommendedName>
    <alternativeName>
        <fullName evidence="7">Bifunctional [protein-PII] modification enzyme</fullName>
    </alternativeName>
    <alternativeName>
        <fullName evidence="7">Bifunctional nitrogen sensor protein</fullName>
    </alternativeName>
    <domain>
        <recommendedName>
            <fullName evidence="7">[Protein-PII] uridylyltransferase</fullName>
            <shortName evidence="7">PII uridylyltransferase</shortName>
            <shortName evidence="7">UTase</shortName>
            <ecNumber evidence="7">2.7.7.59</ecNumber>
        </recommendedName>
    </domain>
    <domain>
        <recommendedName>
            <fullName evidence="7">[Protein-PII]-UMP uridylyl-removing enzyme</fullName>
            <shortName evidence="7">UR</shortName>
            <ecNumber evidence="7">3.1.4.-</ecNumber>
        </recommendedName>
    </domain>
</protein>
<comment type="catalytic activity">
    <reaction evidence="7">
        <text>[protein-PII]-uridylyl-L-tyrosine + H2O = [protein-PII]-L-tyrosine + UMP + H(+)</text>
        <dbReference type="Rhea" id="RHEA:48600"/>
        <dbReference type="Rhea" id="RHEA-COMP:12147"/>
        <dbReference type="Rhea" id="RHEA-COMP:12148"/>
        <dbReference type="ChEBI" id="CHEBI:15377"/>
        <dbReference type="ChEBI" id="CHEBI:15378"/>
        <dbReference type="ChEBI" id="CHEBI:46858"/>
        <dbReference type="ChEBI" id="CHEBI:57865"/>
        <dbReference type="ChEBI" id="CHEBI:90602"/>
    </reaction>
</comment>
<dbReference type="PANTHER" id="PTHR47320">
    <property type="entry name" value="BIFUNCTIONAL URIDYLYLTRANSFERASE/URIDYLYL-REMOVING ENZYME"/>
    <property type="match status" value="1"/>
</dbReference>
<comment type="caution">
    <text evidence="7">Lacks conserved residue(s) required for the propagation of feature annotation.</text>
</comment>
<comment type="function">
    <text evidence="7">Modifies, by uridylylation and deuridylylation, the PII regulatory proteins (GlnB and homologs), in response to the nitrogen status of the cell that GlnD senses through the glutamine level. Under low glutamine levels, catalyzes the conversion of the PII proteins and UTP to PII-UMP and PPi, while under higher glutamine levels, GlnD hydrolyzes PII-UMP to PII and UMP (deuridylylation). Thus, controls uridylylation state and activity of the PII proteins, and plays an important role in the regulation of nitrogen metabolism.</text>
</comment>
<comment type="similarity">
    <text evidence="7">Belongs to the GlnD family.</text>
</comment>
<evidence type="ECO:0000256" key="5">
    <source>
        <dbReference type="ARBA" id="ARBA00022842"/>
    </source>
</evidence>
<dbReference type="InterPro" id="IPR013546">
    <property type="entry name" value="PII_UdlTrfase/GS_AdlTrfase"/>
</dbReference>
<dbReference type="SUPFAM" id="SSF81593">
    <property type="entry name" value="Nucleotidyltransferase substrate binding subunit/domain"/>
    <property type="match status" value="1"/>
</dbReference>
<dbReference type="Gene3D" id="1.10.3090.10">
    <property type="entry name" value="cca-adding enzyme, domain 2"/>
    <property type="match status" value="1"/>
</dbReference>
<dbReference type="NCBIfam" id="TIGR01693">
    <property type="entry name" value="UTase_glnD"/>
    <property type="match status" value="1"/>
</dbReference>
<proteinExistence type="inferred from homology"/>
<dbReference type="InterPro" id="IPR043519">
    <property type="entry name" value="NT_sf"/>
</dbReference>
<evidence type="ECO:0000256" key="7">
    <source>
        <dbReference type="HAMAP-Rule" id="MF_00277"/>
    </source>
</evidence>
<comment type="activity regulation">
    <text evidence="7">Uridylyltransferase (UTase) activity is inhibited by glutamine, while glutamine activates uridylyl-removing (UR) activity.</text>
</comment>
<evidence type="ECO:0000256" key="3">
    <source>
        <dbReference type="ARBA" id="ARBA00022737"/>
    </source>
</evidence>
<dbReference type="EMBL" id="CP098248">
    <property type="protein sequence ID" value="WAV98214.1"/>
    <property type="molecule type" value="Genomic_DNA"/>
</dbReference>
<dbReference type="InterPro" id="IPR002912">
    <property type="entry name" value="ACT_dom"/>
</dbReference>
<feature type="domain" description="HD" evidence="9">
    <location>
        <begin position="440"/>
        <end position="562"/>
    </location>
</feature>
<feature type="region of interest" description="Uridylyltransferase" evidence="7">
    <location>
        <begin position="1"/>
        <end position="322"/>
    </location>
</feature>
<dbReference type="RefSeq" id="WP_269265863.1">
    <property type="nucleotide sequence ID" value="NZ_CP098248.1"/>
</dbReference>
<dbReference type="GO" id="GO:0008773">
    <property type="term" value="F:[protein-PII] uridylyltransferase activity"/>
    <property type="evidence" value="ECO:0007669"/>
    <property type="project" value="UniProtKB-EC"/>
</dbReference>
<dbReference type="SUPFAM" id="SSF81891">
    <property type="entry name" value="Poly A polymerase C-terminal region-like"/>
    <property type="match status" value="1"/>
</dbReference>
<dbReference type="Proteomes" id="UP001164794">
    <property type="component" value="Chromosome"/>
</dbReference>
<accession>A0ABY7JKV7</accession>
<feature type="domain" description="ACT" evidence="8">
    <location>
        <begin position="787"/>
        <end position="856"/>
    </location>
</feature>
<dbReference type="Pfam" id="PF01909">
    <property type="entry name" value="NTP_transf_2"/>
    <property type="match status" value="1"/>
</dbReference>
<gene>
    <name evidence="7" type="primary">glnD</name>
    <name evidence="10" type="ORF">NB645_08190</name>
</gene>
<comment type="cofactor">
    <cofactor evidence="7">
        <name>Mg(2+)</name>
        <dbReference type="ChEBI" id="CHEBI:18420"/>
    </cofactor>
</comment>
<dbReference type="CDD" id="cd04900">
    <property type="entry name" value="ACT_UUR-like_1"/>
    <property type="match status" value="1"/>
</dbReference>
<dbReference type="Pfam" id="PF01966">
    <property type="entry name" value="HD"/>
    <property type="match status" value="1"/>
</dbReference>
<name>A0ABY7JKV7_9BURK</name>
<dbReference type="CDD" id="cd05401">
    <property type="entry name" value="NT_GlnE_GlnD_like"/>
    <property type="match status" value="1"/>
</dbReference>
<dbReference type="CDD" id="cd00077">
    <property type="entry name" value="HDc"/>
    <property type="match status" value="1"/>
</dbReference>
<evidence type="ECO:0000256" key="6">
    <source>
        <dbReference type="ARBA" id="ARBA00023268"/>
    </source>
</evidence>
<dbReference type="PROSITE" id="PS51831">
    <property type="entry name" value="HD"/>
    <property type="match status" value="1"/>
</dbReference>
<dbReference type="InterPro" id="IPR006674">
    <property type="entry name" value="HD_domain"/>
</dbReference>
<evidence type="ECO:0000313" key="11">
    <source>
        <dbReference type="Proteomes" id="UP001164794"/>
    </source>
</evidence>
<dbReference type="PROSITE" id="PS51671">
    <property type="entry name" value="ACT"/>
    <property type="match status" value="2"/>
</dbReference>
<dbReference type="InterPro" id="IPR045865">
    <property type="entry name" value="ACT-like_dom_sf"/>
</dbReference>
<keyword evidence="6 7" id="KW-0511">Multifunctional enzyme</keyword>
<dbReference type="HAMAP" id="MF_00277">
    <property type="entry name" value="PII_uridylyl_transf"/>
    <property type="match status" value="1"/>
</dbReference>
<dbReference type="CDD" id="cd04899">
    <property type="entry name" value="ACT_ACR-UUR-like_2"/>
    <property type="match status" value="1"/>
</dbReference>
<keyword evidence="1 7" id="KW-0808">Transferase</keyword>